<dbReference type="EMBL" id="CATOUU010000708">
    <property type="protein sequence ID" value="CAI9942821.1"/>
    <property type="molecule type" value="Genomic_DNA"/>
</dbReference>
<keyword evidence="3" id="KW-1185">Reference proteome</keyword>
<organism evidence="1">
    <name type="scientific">Hexamita inflata</name>
    <dbReference type="NCBI Taxonomy" id="28002"/>
    <lineage>
        <taxon>Eukaryota</taxon>
        <taxon>Metamonada</taxon>
        <taxon>Diplomonadida</taxon>
        <taxon>Hexamitidae</taxon>
        <taxon>Hexamitinae</taxon>
        <taxon>Hexamita</taxon>
    </lineage>
</organism>
<comment type="caution">
    <text evidence="1">The sequence shown here is derived from an EMBL/GenBank/DDBJ whole genome shotgun (WGS) entry which is preliminary data.</text>
</comment>
<gene>
    <name evidence="1" type="ORF">HINF_LOCUS30466</name>
    <name evidence="2" type="ORF">HINF_LOCUS65375</name>
</gene>
<sequence>MDLDLICRLDKVQPHQLEKLLPLVIGMNYINYDSDAQSWINYDISKIQGAFTKAYIEMQRGKGVQEQIRAQLNFMEDTILRKIAAEKGLRWFPKVAGEDGEKENSAM</sequence>
<evidence type="ECO:0000313" key="1">
    <source>
        <dbReference type="EMBL" id="CAI9942821.1"/>
    </source>
</evidence>
<evidence type="ECO:0000313" key="3">
    <source>
        <dbReference type="Proteomes" id="UP001642409"/>
    </source>
</evidence>
<name>A0AA86U8A7_9EUKA</name>
<evidence type="ECO:0000313" key="2">
    <source>
        <dbReference type="EMBL" id="CAL6090576.1"/>
    </source>
</evidence>
<accession>A0AA86U8A7</accession>
<dbReference type="Proteomes" id="UP001642409">
    <property type="component" value="Unassembled WGS sequence"/>
</dbReference>
<reference evidence="1" key="1">
    <citation type="submission" date="2023-06" db="EMBL/GenBank/DDBJ databases">
        <authorList>
            <person name="Kurt Z."/>
        </authorList>
    </citation>
    <scope>NUCLEOTIDE SEQUENCE</scope>
</reference>
<proteinExistence type="predicted"/>
<dbReference type="AlphaFoldDB" id="A0AA86U8A7"/>
<dbReference type="EMBL" id="CAXDID020000429">
    <property type="protein sequence ID" value="CAL6090576.1"/>
    <property type="molecule type" value="Genomic_DNA"/>
</dbReference>
<reference evidence="2 3" key="2">
    <citation type="submission" date="2024-07" db="EMBL/GenBank/DDBJ databases">
        <authorList>
            <person name="Akdeniz Z."/>
        </authorList>
    </citation>
    <scope>NUCLEOTIDE SEQUENCE [LARGE SCALE GENOMIC DNA]</scope>
</reference>
<protein>
    <submittedName>
        <fullName evidence="2">Hypothetical_protein</fullName>
    </submittedName>
</protein>